<gene>
    <name evidence="1" type="ORF">JOD17_002931</name>
</gene>
<dbReference type="RefSeq" id="WP_204698564.1">
    <property type="nucleotide sequence ID" value="NZ_JAFBEC010000008.1"/>
</dbReference>
<evidence type="ECO:0000313" key="2">
    <source>
        <dbReference type="Proteomes" id="UP000741863"/>
    </source>
</evidence>
<protein>
    <recommendedName>
        <fullName evidence="3">Phage gp6-like head-tail connector protein</fullName>
    </recommendedName>
</protein>
<dbReference type="EMBL" id="JAFBEC010000008">
    <property type="protein sequence ID" value="MBM7633835.1"/>
    <property type="molecule type" value="Genomic_DNA"/>
</dbReference>
<evidence type="ECO:0000313" key="1">
    <source>
        <dbReference type="EMBL" id="MBM7633835.1"/>
    </source>
</evidence>
<keyword evidence="2" id="KW-1185">Reference proteome</keyword>
<sequence length="110" mass="12460">MSFTDKDLIKLRRYTNDVGKKLFDDDELMSILEDHSDVNQAASTVWAIRAGSLETEIESYSVGQETYHTTKLKDKLEHALKMVQHYSHLGHGEGGGDTGFIFNVKRPDVM</sequence>
<proteinExistence type="predicted"/>
<accession>A0ABS2PFJ2</accession>
<reference evidence="1 2" key="1">
    <citation type="submission" date="2021-01" db="EMBL/GenBank/DDBJ databases">
        <title>Genomic Encyclopedia of Type Strains, Phase IV (KMG-IV): sequencing the most valuable type-strain genomes for metagenomic binning, comparative biology and taxonomic classification.</title>
        <authorList>
            <person name="Goeker M."/>
        </authorList>
    </citation>
    <scope>NUCLEOTIDE SEQUENCE [LARGE SCALE GENOMIC DNA]</scope>
    <source>
        <strain evidence="1 2">DSM 25540</strain>
    </source>
</reference>
<dbReference type="Proteomes" id="UP000741863">
    <property type="component" value="Unassembled WGS sequence"/>
</dbReference>
<evidence type="ECO:0008006" key="3">
    <source>
        <dbReference type="Google" id="ProtNLM"/>
    </source>
</evidence>
<name>A0ABS2PFJ2_9BACL</name>
<comment type="caution">
    <text evidence="1">The sequence shown here is derived from an EMBL/GenBank/DDBJ whole genome shotgun (WGS) entry which is preliminary data.</text>
</comment>
<organism evidence="1 2">
    <name type="scientific">Geomicrobium sediminis</name>
    <dbReference type="NCBI Taxonomy" id="1347788"/>
    <lineage>
        <taxon>Bacteria</taxon>
        <taxon>Bacillati</taxon>
        <taxon>Bacillota</taxon>
        <taxon>Bacilli</taxon>
        <taxon>Bacillales</taxon>
        <taxon>Geomicrobium</taxon>
    </lineage>
</organism>